<feature type="transmembrane region" description="Helical" evidence="7">
    <location>
        <begin position="79"/>
        <end position="99"/>
    </location>
</feature>
<keyword evidence="10" id="KW-0489">Methyltransferase</keyword>
<evidence type="ECO:0000259" key="9">
    <source>
        <dbReference type="Pfam" id="PF06750"/>
    </source>
</evidence>
<dbReference type="GO" id="GO:0006465">
    <property type="term" value="P:signal peptide processing"/>
    <property type="evidence" value="ECO:0007669"/>
    <property type="project" value="TreeGrafter"/>
</dbReference>
<feature type="transmembrane region" description="Helical" evidence="7">
    <location>
        <begin position="105"/>
        <end position="124"/>
    </location>
</feature>
<feature type="transmembrane region" description="Helical" evidence="7">
    <location>
        <begin position="6"/>
        <end position="28"/>
    </location>
</feature>
<gene>
    <name evidence="10" type="ORF">SCARUB_04271</name>
</gene>
<evidence type="ECO:0000256" key="3">
    <source>
        <dbReference type="ARBA" id="ARBA00022475"/>
    </source>
</evidence>
<feature type="domain" description="Prepilin type IV endopeptidase peptidase" evidence="8">
    <location>
        <begin position="112"/>
        <end position="240"/>
    </location>
</feature>
<dbReference type="EC" id="2.1.1.-" evidence="10"/>
<feature type="transmembrane region" description="Helical" evidence="7">
    <location>
        <begin position="136"/>
        <end position="154"/>
    </location>
</feature>
<reference evidence="10 11" key="1">
    <citation type="submission" date="2016-07" db="EMBL/GenBank/DDBJ databases">
        <title>Draft genome of Scalindua rubra, obtained from a brine-seawater interface in the Red Sea, sheds light on salt adaptation in anammox bacteria.</title>
        <authorList>
            <person name="Speth D.R."/>
            <person name="Lagkouvardos I."/>
            <person name="Wang Y."/>
            <person name="Qian P.-Y."/>
            <person name="Dutilh B.E."/>
            <person name="Jetten M.S."/>
        </authorList>
    </citation>
    <scope>NUCLEOTIDE SEQUENCE [LARGE SCALE GENOMIC DNA]</scope>
    <source>
        <strain evidence="10">BSI-1</strain>
    </source>
</reference>
<dbReference type="Gene3D" id="1.20.120.1220">
    <property type="match status" value="1"/>
</dbReference>
<dbReference type="GO" id="GO:0032259">
    <property type="term" value="P:methylation"/>
    <property type="evidence" value="ECO:0007669"/>
    <property type="project" value="UniProtKB-KW"/>
</dbReference>
<evidence type="ECO:0000313" key="11">
    <source>
        <dbReference type="Proteomes" id="UP000094056"/>
    </source>
</evidence>
<evidence type="ECO:0000256" key="1">
    <source>
        <dbReference type="ARBA" id="ARBA00004651"/>
    </source>
</evidence>
<evidence type="ECO:0000313" key="10">
    <source>
        <dbReference type="EMBL" id="ODS30622.1"/>
    </source>
</evidence>
<dbReference type="Pfam" id="PF01478">
    <property type="entry name" value="Peptidase_A24"/>
    <property type="match status" value="1"/>
</dbReference>
<accession>A0A1E3X4Z3</accession>
<dbReference type="Pfam" id="PF06750">
    <property type="entry name" value="A24_N_bact"/>
    <property type="match status" value="1"/>
</dbReference>
<dbReference type="GO" id="GO:0005886">
    <property type="term" value="C:plasma membrane"/>
    <property type="evidence" value="ECO:0007669"/>
    <property type="project" value="UniProtKB-SubCell"/>
</dbReference>
<comment type="caution">
    <text evidence="10">The sequence shown here is derived from an EMBL/GenBank/DDBJ whole genome shotgun (WGS) entry which is preliminary data.</text>
</comment>
<keyword evidence="4 7" id="KW-0812">Transmembrane</keyword>
<name>A0A1E3X4Z3_9BACT</name>
<keyword evidence="10" id="KW-0808">Transferase</keyword>
<keyword evidence="3" id="KW-1003">Cell membrane</keyword>
<keyword evidence="6 7" id="KW-0472">Membrane</keyword>
<dbReference type="PATRIC" id="fig|1872076.5.peg.5104"/>
<sequence length="295" mass="32982">MSLQGALIQVWIFALGLIIGSFLNVCIYRIPKKISLLWPASICIHCNKRIVWYDNIPVLSYLFLKGKCRHCNNKISVRYPIVETITGIVFLFLFHNIIIVNGYSLFTYSFYIILCCLLIIGSFIDLKLRIIPNEVTYNGLILAPIASLLCTGIHEFNGSLKYFGNSGNQWANSFLASLIGIFIAGGLIFLCGVIGKIVLKKDAMGFGDVKLMGVIGGFLGWKLAVATFFVAPFLGLLFGIPKLILKKGHVIPYGPFLSLAAFICILFKDFFIKIIDNYLDVYLNVFFLFVNTLCL</sequence>
<protein>
    <submittedName>
        <fullName evidence="10">Type IV prepilin-like protein leader peptide processing enzyme</fullName>
        <ecNumber evidence="10">2.1.1.-</ecNumber>
    </submittedName>
</protein>
<dbReference type="GO" id="GO:0008168">
    <property type="term" value="F:methyltransferase activity"/>
    <property type="evidence" value="ECO:0007669"/>
    <property type="project" value="UniProtKB-KW"/>
</dbReference>
<feature type="transmembrane region" description="Helical" evidence="7">
    <location>
        <begin position="211"/>
        <end position="238"/>
    </location>
</feature>
<comment type="similarity">
    <text evidence="2">Belongs to the peptidase A24 family.</text>
</comment>
<evidence type="ECO:0000256" key="2">
    <source>
        <dbReference type="ARBA" id="ARBA00005801"/>
    </source>
</evidence>
<dbReference type="InterPro" id="IPR000045">
    <property type="entry name" value="Prepilin_IV_endopep_pep"/>
</dbReference>
<dbReference type="AlphaFoldDB" id="A0A1E3X4Z3"/>
<dbReference type="Proteomes" id="UP000094056">
    <property type="component" value="Unassembled WGS sequence"/>
</dbReference>
<feature type="transmembrane region" description="Helical" evidence="7">
    <location>
        <begin position="250"/>
        <end position="267"/>
    </location>
</feature>
<feature type="transmembrane region" description="Helical" evidence="7">
    <location>
        <begin position="174"/>
        <end position="199"/>
    </location>
</feature>
<dbReference type="PANTHER" id="PTHR30487:SF0">
    <property type="entry name" value="PREPILIN LEADER PEPTIDASE_N-METHYLTRANSFERASE-RELATED"/>
    <property type="match status" value="1"/>
</dbReference>
<comment type="subcellular location">
    <subcellularLocation>
        <location evidence="1">Cell membrane</location>
        <topology evidence="1">Multi-pass membrane protein</topology>
    </subcellularLocation>
</comment>
<dbReference type="PANTHER" id="PTHR30487">
    <property type="entry name" value="TYPE 4 PREPILIN-LIKE PROTEINS LEADER PEPTIDE-PROCESSING ENZYME"/>
    <property type="match status" value="1"/>
</dbReference>
<dbReference type="InterPro" id="IPR010627">
    <property type="entry name" value="Prepilin_pept_A24_N"/>
</dbReference>
<evidence type="ECO:0000259" key="8">
    <source>
        <dbReference type="Pfam" id="PF01478"/>
    </source>
</evidence>
<evidence type="ECO:0000256" key="5">
    <source>
        <dbReference type="ARBA" id="ARBA00022989"/>
    </source>
</evidence>
<evidence type="ECO:0000256" key="7">
    <source>
        <dbReference type="SAM" id="Phobius"/>
    </source>
</evidence>
<dbReference type="InterPro" id="IPR050882">
    <property type="entry name" value="Prepilin_peptidase/N-MTase"/>
</dbReference>
<keyword evidence="5 7" id="KW-1133">Transmembrane helix</keyword>
<evidence type="ECO:0000256" key="4">
    <source>
        <dbReference type="ARBA" id="ARBA00022692"/>
    </source>
</evidence>
<organism evidence="10 11">
    <name type="scientific">Candidatus Scalindua rubra</name>
    <dbReference type="NCBI Taxonomy" id="1872076"/>
    <lineage>
        <taxon>Bacteria</taxon>
        <taxon>Pseudomonadati</taxon>
        <taxon>Planctomycetota</taxon>
        <taxon>Candidatus Brocadiia</taxon>
        <taxon>Candidatus Brocadiales</taxon>
        <taxon>Candidatus Scalinduaceae</taxon>
        <taxon>Candidatus Scalindua</taxon>
    </lineage>
</organism>
<evidence type="ECO:0000256" key="6">
    <source>
        <dbReference type="ARBA" id="ARBA00023136"/>
    </source>
</evidence>
<feature type="domain" description="Prepilin peptidase A24 N-terminal" evidence="9">
    <location>
        <begin position="15"/>
        <end position="95"/>
    </location>
</feature>
<proteinExistence type="inferred from homology"/>
<dbReference type="GO" id="GO:0004190">
    <property type="term" value="F:aspartic-type endopeptidase activity"/>
    <property type="evidence" value="ECO:0007669"/>
    <property type="project" value="InterPro"/>
</dbReference>
<dbReference type="EMBL" id="MAYW01000197">
    <property type="protein sequence ID" value="ODS30622.1"/>
    <property type="molecule type" value="Genomic_DNA"/>
</dbReference>